<dbReference type="Proteomes" id="UP000476064">
    <property type="component" value="Chromosome"/>
</dbReference>
<evidence type="ECO:0000313" key="2">
    <source>
        <dbReference type="Proteomes" id="UP000476064"/>
    </source>
</evidence>
<proteinExistence type="predicted"/>
<dbReference type="KEGG" id="plyc:GXP70_25100"/>
<sequence length="161" mass="18041">MYKLLLVMLMGVIWMLLHALQTDEEMAVAALFQGKHAVNRAAHAAAQQVDAAALGDGRLHIDEAAARGQAGRYLQRNLQLDAEGNPLPEAYLRDKVEIVDFTVINDDRTFPYTYRNDAYDYEVTLRRPGVVLIAKIVYPRLFNVIDPIEWTIKGTAELTAA</sequence>
<protein>
    <submittedName>
        <fullName evidence="1">Uncharacterized protein</fullName>
    </submittedName>
</protein>
<organism evidence="1 2">
    <name type="scientific">Paenibacillus lycopersici</name>
    <dbReference type="NCBI Taxonomy" id="2704462"/>
    <lineage>
        <taxon>Bacteria</taxon>
        <taxon>Bacillati</taxon>
        <taxon>Bacillota</taxon>
        <taxon>Bacilli</taxon>
        <taxon>Bacillales</taxon>
        <taxon>Paenibacillaceae</taxon>
        <taxon>Paenibacillus</taxon>
    </lineage>
</organism>
<gene>
    <name evidence="1" type="ORF">GXP70_25100</name>
</gene>
<evidence type="ECO:0000313" key="1">
    <source>
        <dbReference type="EMBL" id="QHT62910.1"/>
    </source>
</evidence>
<dbReference type="EMBL" id="CP048209">
    <property type="protein sequence ID" value="QHT62910.1"/>
    <property type="molecule type" value="Genomic_DNA"/>
</dbReference>
<accession>A0A6C0G6A4</accession>
<keyword evidence="2" id="KW-1185">Reference proteome</keyword>
<dbReference type="AlphaFoldDB" id="A0A6C0G6A4"/>
<dbReference type="RefSeq" id="WP_162359341.1">
    <property type="nucleotide sequence ID" value="NZ_CP048209.1"/>
</dbReference>
<name>A0A6C0G6A4_9BACL</name>
<reference evidence="1 2" key="1">
    <citation type="submission" date="2020-01" db="EMBL/GenBank/DDBJ databases">
        <title>Paenibacillus sp. nov., isolated from tomato rhizosphere.</title>
        <authorList>
            <person name="Weon H.-Y."/>
            <person name="Lee S.A."/>
        </authorList>
    </citation>
    <scope>NUCLEOTIDE SEQUENCE [LARGE SCALE GENOMIC DNA]</scope>
    <source>
        <strain evidence="1 2">12200R-189</strain>
    </source>
</reference>